<comment type="caution">
    <text evidence="1">The sequence shown here is derived from an EMBL/GenBank/DDBJ whole genome shotgun (WGS) entry which is preliminary data.</text>
</comment>
<dbReference type="EMBL" id="BMAV01008907">
    <property type="protein sequence ID" value="GFY52780.1"/>
    <property type="molecule type" value="Genomic_DNA"/>
</dbReference>
<protein>
    <submittedName>
        <fullName evidence="1">Uncharacterized protein</fullName>
    </submittedName>
</protein>
<proteinExistence type="predicted"/>
<sequence>MNLIRTSHYSHATVFPRYVFIRKTNTIERIFGTDDPCEIPAENPGAQWRFQFIRSISVQDTEASICTTFRFFSRSVFPFLQLARPCLDVKFVDCRVQSAFLVFFASWSVWVTISFRTIDSKGISFLSLCSNGRL</sequence>
<keyword evidence="2" id="KW-1185">Reference proteome</keyword>
<reference evidence="1" key="1">
    <citation type="submission" date="2020-08" db="EMBL/GenBank/DDBJ databases">
        <title>Multicomponent nature underlies the extraordinary mechanical properties of spider dragline silk.</title>
        <authorList>
            <person name="Kono N."/>
            <person name="Nakamura H."/>
            <person name="Mori M."/>
            <person name="Yoshida Y."/>
            <person name="Ohtoshi R."/>
            <person name="Malay A.D."/>
            <person name="Moran D.A.P."/>
            <person name="Tomita M."/>
            <person name="Numata K."/>
            <person name="Arakawa K."/>
        </authorList>
    </citation>
    <scope>NUCLEOTIDE SEQUENCE</scope>
</reference>
<gene>
    <name evidence="1" type="ORF">TNIN_45341</name>
</gene>
<name>A0A8X6XHI1_9ARAC</name>
<evidence type="ECO:0000313" key="2">
    <source>
        <dbReference type="Proteomes" id="UP000886998"/>
    </source>
</evidence>
<evidence type="ECO:0000313" key="1">
    <source>
        <dbReference type="EMBL" id="GFY52780.1"/>
    </source>
</evidence>
<accession>A0A8X6XHI1</accession>
<organism evidence="1 2">
    <name type="scientific">Trichonephila inaurata madagascariensis</name>
    <dbReference type="NCBI Taxonomy" id="2747483"/>
    <lineage>
        <taxon>Eukaryota</taxon>
        <taxon>Metazoa</taxon>
        <taxon>Ecdysozoa</taxon>
        <taxon>Arthropoda</taxon>
        <taxon>Chelicerata</taxon>
        <taxon>Arachnida</taxon>
        <taxon>Araneae</taxon>
        <taxon>Araneomorphae</taxon>
        <taxon>Entelegynae</taxon>
        <taxon>Araneoidea</taxon>
        <taxon>Nephilidae</taxon>
        <taxon>Trichonephila</taxon>
        <taxon>Trichonephila inaurata</taxon>
    </lineage>
</organism>
<dbReference type="Proteomes" id="UP000886998">
    <property type="component" value="Unassembled WGS sequence"/>
</dbReference>
<dbReference type="AlphaFoldDB" id="A0A8X6XHI1"/>